<feature type="compositionally biased region" description="Basic and acidic residues" evidence="1">
    <location>
        <begin position="121"/>
        <end position="130"/>
    </location>
</feature>
<accession>A0A4U5VRU6</accession>
<proteinExistence type="predicted"/>
<dbReference type="Proteomes" id="UP000298787">
    <property type="component" value="Chromosome 23"/>
</dbReference>
<feature type="region of interest" description="Disordered" evidence="1">
    <location>
        <begin position="115"/>
        <end position="151"/>
    </location>
</feature>
<evidence type="ECO:0000313" key="3">
    <source>
        <dbReference type="Proteomes" id="UP000298787"/>
    </source>
</evidence>
<reference evidence="2 3" key="1">
    <citation type="submission" date="2019-01" db="EMBL/GenBank/DDBJ databases">
        <title>Genome Assembly of Collichthys lucidus.</title>
        <authorList>
            <person name="Cai M."/>
            <person name="Xiao S."/>
        </authorList>
    </citation>
    <scope>NUCLEOTIDE SEQUENCE [LARGE SCALE GENOMIC DNA]</scope>
    <source>
        <strain evidence="2">JT15FE1705JMU</strain>
        <tissue evidence="2">Muscle</tissue>
    </source>
</reference>
<feature type="region of interest" description="Disordered" evidence="1">
    <location>
        <begin position="1"/>
        <end position="30"/>
    </location>
</feature>
<protein>
    <submittedName>
        <fullName evidence="2">Uncharacterized protein</fullName>
    </submittedName>
</protein>
<dbReference type="AlphaFoldDB" id="A0A4U5VRU6"/>
<sequence length="151" mass="16245">MKRQGREPSVQPGKQGRAMAESMQQQTPTTTRLALLPHTVWGLWKEEGGAPLLSLWHTALSPRSCTQKNRSGKVAGSARHPGRSTFYAVLPVGGVKAPLGIPALPNGQRHWFTALGSGGGEPRRDGETVHIKPSLPGLPLSTPQQRSMTED</sequence>
<dbReference type="EMBL" id="CM014100">
    <property type="protein sequence ID" value="TKS91316.1"/>
    <property type="molecule type" value="Genomic_DNA"/>
</dbReference>
<organism evidence="2 3">
    <name type="scientific">Collichthys lucidus</name>
    <name type="common">Big head croaker</name>
    <name type="synonym">Sciaena lucida</name>
    <dbReference type="NCBI Taxonomy" id="240159"/>
    <lineage>
        <taxon>Eukaryota</taxon>
        <taxon>Metazoa</taxon>
        <taxon>Chordata</taxon>
        <taxon>Craniata</taxon>
        <taxon>Vertebrata</taxon>
        <taxon>Euteleostomi</taxon>
        <taxon>Actinopterygii</taxon>
        <taxon>Neopterygii</taxon>
        <taxon>Teleostei</taxon>
        <taxon>Neoteleostei</taxon>
        <taxon>Acanthomorphata</taxon>
        <taxon>Eupercaria</taxon>
        <taxon>Sciaenidae</taxon>
        <taxon>Collichthys</taxon>
    </lineage>
</organism>
<keyword evidence="3" id="KW-1185">Reference proteome</keyword>
<name>A0A4U5VRU6_COLLU</name>
<evidence type="ECO:0000256" key="1">
    <source>
        <dbReference type="SAM" id="MobiDB-lite"/>
    </source>
</evidence>
<feature type="compositionally biased region" description="Polar residues" evidence="1">
    <location>
        <begin position="141"/>
        <end position="151"/>
    </location>
</feature>
<gene>
    <name evidence="2" type="ORF">D9C73_026485</name>
</gene>
<evidence type="ECO:0000313" key="2">
    <source>
        <dbReference type="EMBL" id="TKS91316.1"/>
    </source>
</evidence>